<proteinExistence type="predicted"/>
<dbReference type="KEGG" id="cbk:CLL_A0033"/>
<dbReference type="InterPro" id="IPR041657">
    <property type="entry name" value="HTH_17"/>
</dbReference>
<reference evidence="3" key="2">
    <citation type="submission" date="2009-08" db="EMBL/GenBank/DDBJ databases">
        <authorList>
            <person name="Shrivastava S."/>
            <person name="Brinkac L.M."/>
            <person name="Dodson R.J."/>
            <person name="Harkins D.M."/>
            <person name="Durkin A.S."/>
            <person name="Sutton G."/>
        </authorList>
    </citation>
    <scope>NUCLEOTIDE SEQUENCE</scope>
    <source>
        <strain evidence="3">Eklund 17B</strain>
    </source>
</reference>
<accession>B2THD5</accession>
<gene>
    <name evidence="3" type="ordered locus">CLL_A0033</name>
</gene>
<dbReference type="EMBL" id="CP001056">
    <property type="protein sequence ID" value="ACD23508.1"/>
    <property type="molecule type" value="Genomic_DNA"/>
</dbReference>
<sequence length="108" mass="12589">MPNKKIKEEIAMSKRELLKLFQVSQEVGLPLSTIQKHVREGKLKAKKNGREYLVTRIDLNSYLGIESNEDALKKDLEIANLKNKVKTYEYQLKNIKNMINNLDNIIEM</sequence>
<name>B2THD5_CLOBB</name>
<dbReference type="Pfam" id="PF12728">
    <property type="entry name" value="HTH_17"/>
    <property type="match status" value="1"/>
</dbReference>
<keyword evidence="1" id="KW-0175">Coiled coil</keyword>
<feature type="domain" description="Helix-turn-helix" evidence="2">
    <location>
        <begin position="18"/>
        <end position="63"/>
    </location>
</feature>
<protein>
    <submittedName>
        <fullName evidence="3">Conserved domain protein</fullName>
    </submittedName>
</protein>
<dbReference type="PATRIC" id="fig|935198.13.peg.23"/>
<evidence type="ECO:0000313" key="3">
    <source>
        <dbReference type="EMBL" id="ACD23508.1"/>
    </source>
</evidence>
<organism evidence="3">
    <name type="scientific">Clostridium botulinum (strain Eklund 17B / Type B)</name>
    <dbReference type="NCBI Taxonomy" id="935198"/>
    <lineage>
        <taxon>Bacteria</taxon>
        <taxon>Bacillati</taxon>
        <taxon>Bacillota</taxon>
        <taxon>Clostridia</taxon>
        <taxon>Eubacteriales</taxon>
        <taxon>Clostridiaceae</taxon>
        <taxon>Clostridium</taxon>
    </lineage>
</organism>
<accession>U4P138</accession>
<evidence type="ECO:0000256" key="1">
    <source>
        <dbReference type="SAM" id="Coils"/>
    </source>
</evidence>
<evidence type="ECO:0000259" key="2">
    <source>
        <dbReference type="Pfam" id="PF12728"/>
    </source>
</evidence>
<reference evidence="3" key="1">
    <citation type="submission" date="2009-06" db="EMBL/GenBank/DDBJ databases">
        <authorList>
            <consortium name="US DOE Joint Genome Institute (JGI-PGF)"/>
            <person name="Lucas S."/>
            <person name="Copeland A."/>
            <person name="Lapidus A."/>
            <person name="Glavina del Rio T."/>
            <person name="Dalin E."/>
            <person name="Tice H."/>
            <person name="Bruce D."/>
            <person name="Goodwin L."/>
            <person name="Pitluck S."/>
            <person name="Kyrpides N."/>
            <person name="Mavromatis K."/>
            <person name="Ivanova N."/>
            <person name="Saunders E."/>
            <person name="Brettin T."/>
            <person name="Detter J.C."/>
            <person name="Han C."/>
            <person name="Larimer F."/>
            <person name="Land M."/>
            <person name="Hauser L."/>
            <person name="Markowitz V."/>
            <person name="Cheng J.-F."/>
            <person name="Hugenholtz P."/>
            <person name="Woyke T."/>
            <person name="Wu D."/>
            <person name="Gronow S."/>
            <person name="Klenk H.-P."/>
            <person name="Eisen J.A."/>
        </authorList>
    </citation>
    <scope>NUCLEOTIDE SEQUENCE</scope>
    <source>
        <strain evidence="3">Eklund 17B</strain>
    </source>
</reference>
<feature type="coiled-coil region" evidence="1">
    <location>
        <begin position="78"/>
        <end position="105"/>
    </location>
</feature>
<dbReference type="HOGENOM" id="CLU_174620_0_0_9"/>
<dbReference type="AlphaFoldDB" id="B2THD5"/>